<dbReference type="Gene3D" id="2.10.25.10">
    <property type="entry name" value="Laminin"/>
    <property type="match status" value="1"/>
</dbReference>
<keyword evidence="4 5" id="KW-1015">Disulfide bond</keyword>
<organism evidence="11 12">
    <name type="scientific">Caenorhabditis remanei</name>
    <name type="common">Caenorhabditis vulgaris</name>
    <dbReference type="NCBI Taxonomy" id="31234"/>
    <lineage>
        <taxon>Eukaryota</taxon>
        <taxon>Metazoa</taxon>
        <taxon>Ecdysozoa</taxon>
        <taxon>Nematoda</taxon>
        <taxon>Chromadorea</taxon>
        <taxon>Rhabditida</taxon>
        <taxon>Rhabditina</taxon>
        <taxon>Rhabditomorpha</taxon>
        <taxon>Rhabditoidea</taxon>
        <taxon>Rhabditidae</taxon>
        <taxon>Peloderinae</taxon>
        <taxon>Caenorhabditis</taxon>
    </lineage>
</organism>
<dbReference type="SMART" id="SM00051">
    <property type="entry name" value="DSL"/>
    <property type="match status" value="1"/>
</dbReference>
<feature type="disulfide bond" evidence="5">
    <location>
        <begin position="196"/>
        <end position="205"/>
    </location>
</feature>
<accession>A0A6A5GY38</accession>
<keyword evidence="2 5" id="KW-0245">EGF-like domain</keyword>
<dbReference type="InterPro" id="IPR001774">
    <property type="entry name" value="DSL"/>
</dbReference>
<dbReference type="GO" id="GO:0001708">
    <property type="term" value="P:cell fate specification"/>
    <property type="evidence" value="ECO:0007669"/>
    <property type="project" value="InterPro"/>
</dbReference>
<evidence type="ECO:0000256" key="8">
    <source>
        <dbReference type="SAM" id="SignalP"/>
    </source>
</evidence>
<evidence type="ECO:0000256" key="2">
    <source>
        <dbReference type="ARBA" id="ARBA00022536"/>
    </source>
</evidence>
<dbReference type="AlphaFoldDB" id="A0A6A5GY38"/>
<feature type="domain" description="DSL" evidence="10">
    <location>
        <begin position="118"/>
        <end position="159"/>
    </location>
</feature>
<comment type="caution">
    <text evidence="5">Lacks conserved residue(s) required for the propagation of feature annotation.</text>
</comment>
<dbReference type="GO" id="GO:0005886">
    <property type="term" value="C:plasma membrane"/>
    <property type="evidence" value="ECO:0007669"/>
    <property type="project" value="TreeGrafter"/>
</dbReference>
<evidence type="ECO:0008006" key="13">
    <source>
        <dbReference type="Google" id="ProtNLM"/>
    </source>
</evidence>
<evidence type="ECO:0000313" key="11">
    <source>
        <dbReference type="EMBL" id="KAF1759232.1"/>
    </source>
</evidence>
<dbReference type="GO" id="GO:0005112">
    <property type="term" value="F:Notch binding"/>
    <property type="evidence" value="ECO:0007669"/>
    <property type="project" value="InterPro"/>
</dbReference>
<keyword evidence="8" id="KW-0732">Signal</keyword>
<feature type="disulfide bond" evidence="6">
    <location>
        <begin position="150"/>
        <end position="159"/>
    </location>
</feature>
<comment type="caution">
    <text evidence="11">The sequence shown here is derived from an EMBL/GenBank/DDBJ whole genome shotgun (WGS) entry which is preliminary data.</text>
</comment>
<dbReference type="EMBL" id="WUAV01000004">
    <property type="protein sequence ID" value="KAF1759232.1"/>
    <property type="molecule type" value="Genomic_DNA"/>
</dbReference>
<reference evidence="11 12" key="1">
    <citation type="submission" date="2019-12" db="EMBL/GenBank/DDBJ databases">
        <title>Chromosome-level assembly of the Caenorhabditis remanei genome.</title>
        <authorList>
            <person name="Teterina A.A."/>
            <person name="Willis J.H."/>
            <person name="Phillips P.C."/>
        </authorList>
    </citation>
    <scope>NUCLEOTIDE SEQUENCE [LARGE SCALE GENOMIC DNA]</scope>
    <source>
        <strain evidence="11 12">PX506</strain>
        <tissue evidence="11">Whole organism</tissue>
    </source>
</reference>
<evidence type="ECO:0000256" key="7">
    <source>
        <dbReference type="SAM" id="Phobius"/>
    </source>
</evidence>
<evidence type="ECO:0000256" key="4">
    <source>
        <dbReference type="ARBA" id="ARBA00023157"/>
    </source>
</evidence>
<dbReference type="InterPro" id="IPR000742">
    <property type="entry name" value="EGF"/>
</dbReference>
<dbReference type="GeneID" id="78776140"/>
<feature type="chain" id="PRO_5025417996" description="EGF-like domain-containing protein" evidence="8">
    <location>
        <begin position="19"/>
        <end position="322"/>
    </location>
</feature>
<dbReference type="PANTHER" id="PTHR22669">
    <property type="entry name" value="DELTA/SERRATE/LAG-2 DOMAIN PROTEIN"/>
    <property type="match status" value="1"/>
</dbReference>
<dbReference type="KEGG" id="crq:GCK72_015693"/>
<feature type="transmembrane region" description="Helical" evidence="7">
    <location>
        <begin position="269"/>
        <end position="287"/>
    </location>
</feature>
<dbReference type="Proteomes" id="UP000483820">
    <property type="component" value="Chromosome IV"/>
</dbReference>
<evidence type="ECO:0000259" key="9">
    <source>
        <dbReference type="PROSITE" id="PS50026"/>
    </source>
</evidence>
<feature type="signal peptide" evidence="8">
    <location>
        <begin position="1"/>
        <end position="18"/>
    </location>
</feature>
<dbReference type="GO" id="GO:0007219">
    <property type="term" value="P:Notch signaling pathway"/>
    <property type="evidence" value="ECO:0007669"/>
    <property type="project" value="InterPro"/>
</dbReference>
<protein>
    <recommendedName>
        <fullName evidence="13">EGF-like domain-containing protein</fullName>
    </recommendedName>
</protein>
<keyword evidence="1" id="KW-0217">Developmental protein</keyword>
<gene>
    <name evidence="11" type="ORF">GCK72_015693</name>
</gene>
<dbReference type="InterPro" id="IPR039178">
    <property type="entry name" value="Lag2"/>
</dbReference>
<dbReference type="CTD" id="78776140"/>
<proteinExistence type="predicted"/>
<dbReference type="PROSITE" id="PS50026">
    <property type="entry name" value="EGF_3"/>
    <property type="match status" value="1"/>
</dbReference>
<keyword evidence="7" id="KW-0812">Transmembrane</keyword>
<dbReference type="PROSITE" id="PS51051">
    <property type="entry name" value="DSL"/>
    <property type="match status" value="1"/>
</dbReference>
<dbReference type="PROSITE" id="PS00022">
    <property type="entry name" value="EGF_1"/>
    <property type="match status" value="1"/>
</dbReference>
<dbReference type="PROSITE" id="PS01186">
    <property type="entry name" value="EGF_2"/>
    <property type="match status" value="1"/>
</dbReference>
<evidence type="ECO:0000256" key="6">
    <source>
        <dbReference type="PROSITE-ProRule" id="PRU00377"/>
    </source>
</evidence>
<dbReference type="SUPFAM" id="SSF57196">
    <property type="entry name" value="EGF/Laminin"/>
    <property type="match status" value="1"/>
</dbReference>
<dbReference type="RefSeq" id="XP_053585842.1">
    <property type="nucleotide sequence ID" value="XM_053731070.1"/>
</dbReference>
<keyword evidence="3" id="KW-0677">Repeat</keyword>
<evidence type="ECO:0000313" key="12">
    <source>
        <dbReference type="Proteomes" id="UP000483820"/>
    </source>
</evidence>
<sequence length="322" mass="37085">MRLLLLLFSSLLLSSSSAAPSPTTGPGILEILIESGVSTDVGFVVNCNEKSQVTRRHLKPNTPELLIFDEFNQTHFFLDINVTIHDNVTSHSIIFYPNQGLYDIDDLPLPYTGLQIRYKCVENRYGNKCEQHCSEYRDNWRCNQFGHHSCAEGYCGWNCHKFGSECHRFGECKCQNGGKCYPHPFLLPEHLDMCECPPGYHGGYCEEFKYFDRKLKFSTNFGLNTTVKNKFSNRTDIYQLFEKYEKEQRTSGNKGFLAFFKHFDIAAKLWILICMVAMVGYCIYKFCGGSENEKQKIPETSGDKKKTSEEEKKCILIEMNDM</sequence>
<evidence type="ECO:0000256" key="5">
    <source>
        <dbReference type="PROSITE-ProRule" id="PRU00076"/>
    </source>
</evidence>
<name>A0A6A5GY38_CAERE</name>
<feature type="disulfide bond" evidence="6">
    <location>
        <begin position="120"/>
        <end position="129"/>
    </location>
</feature>
<keyword evidence="7" id="KW-1133">Transmembrane helix</keyword>
<evidence type="ECO:0000256" key="1">
    <source>
        <dbReference type="ARBA" id="ARBA00022473"/>
    </source>
</evidence>
<dbReference type="PANTHER" id="PTHR22669:SF10">
    <property type="entry name" value="DELTA-LIKE PROTEIN"/>
    <property type="match status" value="1"/>
</dbReference>
<evidence type="ECO:0000256" key="3">
    <source>
        <dbReference type="ARBA" id="ARBA00022737"/>
    </source>
</evidence>
<keyword evidence="7" id="KW-0472">Membrane</keyword>
<evidence type="ECO:0000259" key="10">
    <source>
        <dbReference type="PROSITE" id="PS51051"/>
    </source>
</evidence>
<feature type="domain" description="EGF-like" evidence="9">
    <location>
        <begin position="168"/>
        <end position="206"/>
    </location>
</feature>